<dbReference type="SUPFAM" id="SSF51445">
    <property type="entry name" value="(Trans)glycosidases"/>
    <property type="match status" value="1"/>
</dbReference>
<keyword evidence="2 4" id="KW-0378">Hydrolase</keyword>
<evidence type="ECO:0000256" key="1">
    <source>
        <dbReference type="ARBA" id="ARBA00005336"/>
    </source>
</evidence>
<evidence type="ECO:0000313" key="5">
    <source>
        <dbReference type="Proteomes" id="UP001310022"/>
    </source>
</evidence>
<dbReference type="PRINTS" id="PR00133">
    <property type="entry name" value="GLHYDRLASE3"/>
</dbReference>
<dbReference type="Pfam" id="PF14310">
    <property type="entry name" value="Fn3-like"/>
    <property type="match status" value="1"/>
</dbReference>
<dbReference type="EMBL" id="BQKE01000005">
    <property type="protein sequence ID" value="GJM64299.1"/>
    <property type="molecule type" value="Genomic_DNA"/>
</dbReference>
<dbReference type="Gene3D" id="3.20.20.300">
    <property type="entry name" value="Glycoside hydrolase, family 3, N-terminal domain"/>
    <property type="match status" value="1"/>
</dbReference>
<sequence>MRSTTTTSFFGAYIIFMLLVSMTACGESKVKTDPTDAKVEEILSQMTLRQKVGQLNQLKHAKLIANNHKETDINIDSAVINGDVGTFLNVWWMKDKRHYQKLAMEHTGVPLIFALDIIHGFRTTFPVPLGEAASWNLPLIERSARIMAIEGTSSGNMWTFAPMVDISFDARWGRMMEGGGEDPYLGSQIAAARVHGFQGDDLSANNTMLACAKHFAAYGQVEAGRDYNQTTVSERFLREYVLPPFHAAEKAGCRTFMNAFNDYDGVPCSGNKFLIRDILKGEWGFKGAVVSDYNSFEEMVDWRYAKDRKQAALKAIEAGSDIDMMGLVYMDHLQDLVEEGKVDVALIDDAVRRVLKLKFELGLFDDPFKYFTDGLQEKEWRHPEYVEHARKIARESMVLLKNDKQLLPLSKTKYKKIAVIGPIDAKPETHMGTWSAAGPKEDVVRFTEGIRNKLGKAAKVTFEAGCADEHTADTKALNRAIRLAKSSDLVILTLGEGQWFSGENTSLVDISLPEPQVQLAKKIKALNKPTVVVMADGRPICMPWIKENMPTILESWLAGCEAGNALADVLFGDYNPSGKLPVTFPANTGQVPISYLRKATGRPTENGTRYLDASNEPAFPFGYGLSYTNFKYSNLKISTDSLKLGQQLEVSVDLENTGQYDGKEVVQLYISDLYGSTSRPLKELKHFKLIALKKGERKTVHFTIAEEDLKMWNEQMKFVAEPGEFQVQVGTNSDVVITKNFILS</sequence>
<proteinExistence type="inferred from homology"/>
<dbReference type="Pfam" id="PF01915">
    <property type="entry name" value="Glyco_hydro_3_C"/>
    <property type="match status" value="1"/>
</dbReference>
<evidence type="ECO:0000313" key="4">
    <source>
        <dbReference type="EMBL" id="GJM64299.1"/>
    </source>
</evidence>
<dbReference type="InterPro" id="IPR001764">
    <property type="entry name" value="Glyco_hydro_3_N"/>
</dbReference>
<dbReference type="Gene3D" id="3.40.50.1700">
    <property type="entry name" value="Glycoside hydrolase family 3 C-terminal domain"/>
    <property type="match status" value="1"/>
</dbReference>
<evidence type="ECO:0000259" key="3">
    <source>
        <dbReference type="SMART" id="SM01217"/>
    </source>
</evidence>
<dbReference type="Pfam" id="PF00933">
    <property type="entry name" value="Glyco_hydro_3"/>
    <property type="match status" value="1"/>
</dbReference>
<evidence type="ECO:0000256" key="2">
    <source>
        <dbReference type="ARBA" id="ARBA00022801"/>
    </source>
</evidence>
<dbReference type="PANTHER" id="PTHR42715:SF10">
    <property type="entry name" value="BETA-GLUCOSIDASE"/>
    <property type="match status" value="1"/>
</dbReference>
<dbReference type="InterPro" id="IPR026891">
    <property type="entry name" value="Fn3-like"/>
</dbReference>
<dbReference type="RefSeq" id="WP_338239372.1">
    <property type="nucleotide sequence ID" value="NZ_BQKE01000005.1"/>
</dbReference>
<dbReference type="InterPro" id="IPR017853">
    <property type="entry name" value="GH"/>
</dbReference>
<dbReference type="SUPFAM" id="SSF52279">
    <property type="entry name" value="Beta-D-glucan exohydrolase, C-terminal domain"/>
    <property type="match status" value="1"/>
</dbReference>
<dbReference type="Gene3D" id="2.60.40.10">
    <property type="entry name" value="Immunoglobulins"/>
    <property type="match status" value="1"/>
</dbReference>
<accession>A0AAN5AMD1</accession>
<dbReference type="InterPro" id="IPR002772">
    <property type="entry name" value="Glyco_hydro_3_C"/>
</dbReference>
<comment type="similarity">
    <text evidence="1">Belongs to the glycosyl hydrolase 3 family.</text>
</comment>
<dbReference type="NCBIfam" id="NF011678">
    <property type="entry name" value="PRK15098.1"/>
    <property type="match status" value="1"/>
</dbReference>
<dbReference type="InterPro" id="IPR050288">
    <property type="entry name" value="Cellulose_deg_GH3"/>
</dbReference>
<feature type="domain" description="Fibronectin type III-like" evidence="3">
    <location>
        <begin position="664"/>
        <end position="733"/>
    </location>
</feature>
<dbReference type="InterPro" id="IPR036881">
    <property type="entry name" value="Glyco_hydro_3_C_sf"/>
</dbReference>
<dbReference type="SMART" id="SM01217">
    <property type="entry name" value="Fn3_like"/>
    <property type="match status" value="1"/>
</dbReference>
<dbReference type="InterPro" id="IPR013783">
    <property type="entry name" value="Ig-like_fold"/>
</dbReference>
<keyword evidence="5" id="KW-1185">Reference proteome</keyword>
<reference evidence="4 5" key="1">
    <citation type="submission" date="2021-12" db="EMBL/GenBank/DDBJ databases">
        <title>Genome sequencing of bacteria with rrn-lacking chromosome and rrn-plasmid.</title>
        <authorList>
            <person name="Anda M."/>
            <person name="Iwasaki W."/>
        </authorList>
    </citation>
    <scope>NUCLEOTIDE SEQUENCE [LARGE SCALE GENOMIC DNA]</scope>
    <source>
        <strain evidence="4 5">NBRC 15940</strain>
    </source>
</reference>
<dbReference type="GO" id="GO:0005975">
    <property type="term" value="P:carbohydrate metabolic process"/>
    <property type="evidence" value="ECO:0007669"/>
    <property type="project" value="InterPro"/>
</dbReference>
<dbReference type="InterPro" id="IPR036962">
    <property type="entry name" value="Glyco_hydro_3_N_sf"/>
</dbReference>
<dbReference type="AlphaFoldDB" id="A0AAN5AMD1"/>
<name>A0AAN5AMD1_9BACT</name>
<protein>
    <submittedName>
        <fullName evidence="4">Glycosyl hydrolase</fullName>
    </submittedName>
</protein>
<dbReference type="PROSITE" id="PS51257">
    <property type="entry name" value="PROKAR_LIPOPROTEIN"/>
    <property type="match status" value="1"/>
</dbReference>
<dbReference type="PANTHER" id="PTHR42715">
    <property type="entry name" value="BETA-GLUCOSIDASE"/>
    <property type="match status" value="1"/>
</dbReference>
<comment type="caution">
    <text evidence="4">The sequence shown here is derived from an EMBL/GenBank/DDBJ whole genome shotgun (WGS) entry which is preliminary data.</text>
</comment>
<organism evidence="4 5">
    <name type="scientific">Persicobacter diffluens</name>
    <dbReference type="NCBI Taxonomy" id="981"/>
    <lineage>
        <taxon>Bacteria</taxon>
        <taxon>Pseudomonadati</taxon>
        <taxon>Bacteroidota</taxon>
        <taxon>Cytophagia</taxon>
        <taxon>Cytophagales</taxon>
        <taxon>Persicobacteraceae</taxon>
        <taxon>Persicobacter</taxon>
    </lineage>
</organism>
<gene>
    <name evidence="4" type="ORF">PEDI_48510</name>
</gene>
<dbReference type="GO" id="GO:0008422">
    <property type="term" value="F:beta-glucosidase activity"/>
    <property type="evidence" value="ECO:0007669"/>
    <property type="project" value="UniProtKB-ARBA"/>
</dbReference>
<dbReference type="FunFam" id="2.60.40.10:FF:000495">
    <property type="entry name" value="Periplasmic beta-glucosidase"/>
    <property type="match status" value="1"/>
</dbReference>
<dbReference type="Proteomes" id="UP001310022">
    <property type="component" value="Unassembled WGS sequence"/>
</dbReference>